<evidence type="ECO:0000256" key="1">
    <source>
        <dbReference type="SAM" id="MobiDB-lite"/>
    </source>
</evidence>
<dbReference type="EMBL" id="MN741028">
    <property type="protein sequence ID" value="QHU23417.1"/>
    <property type="molecule type" value="Genomic_DNA"/>
</dbReference>
<evidence type="ECO:0000256" key="2">
    <source>
        <dbReference type="SAM" id="Phobius"/>
    </source>
</evidence>
<feature type="transmembrane region" description="Helical" evidence="2">
    <location>
        <begin position="82"/>
        <end position="103"/>
    </location>
</feature>
<reference evidence="3" key="1">
    <citation type="journal article" date="2020" name="Nature">
        <title>Giant virus diversity and host interactions through global metagenomics.</title>
        <authorList>
            <person name="Schulz F."/>
            <person name="Roux S."/>
            <person name="Paez-Espino D."/>
            <person name="Jungbluth S."/>
            <person name="Walsh D.A."/>
            <person name="Denef V.J."/>
            <person name="McMahon K.D."/>
            <person name="Konstantinidis K.T."/>
            <person name="Eloe-Fadrosh E.A."/>
            <person name="Kyrpides N.C."/>
            <person name="Woyke T."/>
        </authorList>
    </citation>
    <scope>NUCLEOTIDE SEQUENCE</scope>
    <source>
        <strain evidence="3">GVMAG-S-ERX555907-94</strain>
    </source>
</reference>
<feature type="region of interest" description="Disordered" evidence="1">
    <location>
        <begin position="153"/>
        <end position="181"/>
    </location>
</feature>
<feature type="compositionally biased region" description="Polar residues" evidence="1">
    <location>
        <begin position="171"/>
        <end position="181"/>
    </location>
</feature>
<keyword evidence="2" id="KW-0812">Transmembrane</keyword>
<dbReference type="AlphaFoldDB" id="A0A6C0L3K6"/>
<sequence>MEDSNPLDLLSVKMCSPLMVFLVYVVFSCISLYMTRTNLKKFNNQKMENLYTIYSLQEVKFIIVMGAMLYGLCQYNQVNLAWIFLIFPIISVLLKTSFVFTSVASAQQNTPRDVVSQPKMFEQASQVAAQQAQQQAQQQQQIQQQVQQHVNKNISGMSPPLNGGGMGTPVSGLSDSGLSPF</sequence>
<proteinExistence type="predicted"/>
<name>A0A6C0L3K6_9ZZZZ</name>
<evidence type="ECO:0000313" key="3">
    <source>
        <dbReference type="EMBL" id="QHU23417.1"/>
    </source>
</evidence>
<keyword evidence="2" id="KW-1133">Transmembrane helix</keyword>
<feature type="transmembrane region" description="Helical" evidence="2">
    <location>
        <begin position="20"/>
        <end position="39"/>
    </location>
</feature>
<protein>
    <submittedName>
        <fullName evidence="3">Uncharacterized protein</fullName>
    </submittedName>
</protein>
<feature type="transmembrane region" description="Helical" evidence="2">
    <location>
        <begin position="51"/>
        <end position="70"/>
    </location>
</feature>
<accession>A0A6C0L3K6</accession>
<keyword evidence="2" id="KW-0472">Membrane</keyword>
<organism evidence="3">
    <name type="scientific">viral metagenome</name>
    <dbReference type="NCBI Taxonomy" id="1070528"/>
    <lineage>
        <taxon>unclassified sequences</taxon>
        <taxon>metagenomes</taxon>
        <taxon>organismal metagenomes</taxon>
    </lineage>
</organism>